<feature type="compositionally biased region" description="Acidic residues" evidence="1">
    <location>
        <begin position="120"/>
        <end position="129"/>
    </location>
</feature>
<feature type="compositionally biased region" description="Basic and acidic residues" evidence="1">
    <location>
        <begin position="11"/>
        <end position="23"/>
    </location>
</feature>
<keyword evidence="3" id="KW-1185">Reference proteome</keyword>
<sequence length="580" mass="67290">MATPKICMATSRDRREDQREARTTCRRRSRQQGEEEFGGRPPRTNRRDGGGFHRQHGDDGEGEIRQPEESRREETNTTTLAQVLERLERLEKFDSAREDPDRRGGNLGSSWSRGAVNPPEYDDEDDWGFDETRRMRNGGTFVRGKNPNWGLREGQPDTRLRRDQWGRHARIRFHIKECVWEVVEFNDVNNHPFVEDNQKHLIRSCRKITETKGSILNTMVDSEIKPTKAYSYLTNEVGGAQNVGFTLQDLFDTTYRTNKYNMTFMEAMRNKAPKTIFTDQDSAMANAIGKAKFNKMLCEVEMENEMAQLWRDLCEGWNVAENKWLSNMYLIRHKCYYEKQAEKMRENQAPMISNVLEGCQELVWIVHEGGIYTYTLMREFGPLEHYVSFNSNNTTISCTCKLFDLLEWLRCHALTVMNNHLNVTTIPMQYILKRWTKSARLKVQNDDSGSCSLDLTSTRTYHLKELMRQSFDVMSLSVHDVETVKIAKKRLHELDVEIRNYVSSSDNNTKRTEDNDVPQVSPTQILDPLKKKSKGMTNSRMKSGIEKRKKGKSLKGKGPLQQFHGVNPTNNYQCGIGIFT</sequence>
<feature type="compositionally biased region" description="Basic and acidic residues" evidence="1">
    <location>
        <begin position="85"/>
        <end position="104"/>
    </location>
</feature>
<reference evidence="2" key="2">
    <citation type="submission" date="2020-08" db="EMBL/GenBank/DDBJ databases">
        <title>Plant Genome Project.</title>
        <authorList>
            <person name="Zhang R.-G."/>
        </authorList>
    </citation>
    <scope>NUCLEOTIDE SEQUENCE</scope>
    <source>
        <strain evidence="2">Huo1</strain>
        <tissue evidence="2">Leaf</tissue>
    </source>
</reference>
<gene>
    <name evidence="2" type="ORF">SASPL_148291</name>
</gene>
<evidence type="ECO:0008006" key="4">
    <source>
        <dbReference type="Google" id="ProtNLM"/>
    </source>
</evidence>
<feature type="region of interest" description="Disordered" evidence="1">
    <location>
        <begin position="1"/>
        <end position="155"/>
    </location>
</feature>
<reference evidence="2" key="1">
    <citation type="submission" date="2018-01" db="EMBL/GenBank/DDBJ databases">
        <authorList>
            <person name="Mao J.F."/>
        </authorList>
    </citation>
    <scope>NUCLEOTIDE SEQUENCE</scope>
    <source>
        <strain evidence="2">Huo1</strain>
        <tissue evidence="2">Leaf</tissue>
    </source>
</reference>
<dbReference type="Proteomes" id="UP000298416">
    <property type="component" value="Unassembled WGS sequence"/>
</dbReference>
<dbReference type="PANTHER" id="PTHR47718">
    <property type="entry name" value="OS01G0519700 PROTEIN"/>
    <property type="match status" value="1"/>
</dbReference>
<accession>A0A8X8Z3Z1</accession>
<feature type="region of interest" description="Disordered" evidence="1">
    <location>
        <begin position="505"/>
        <end position="565"/>
    </location>
</feature>
<comment type="caution">
    <text evidence="2">The sequence shown here is derived from an EMBL/GenBank/DDBJ whole genome shotgun (WGS) entry which is preliminary data.</text>
</comment>
<organism evidence="2">
    <name type="scientific">Salvia splendens</name>
    <name type="common">Scarlet sage</name>
    <dbReference type="NCBI Taxonomy" id="180675"/>
    <lineage>
        <taxon>Eukaryota</taxon>
        <taxon>Viridiplantae</taxon>
        <taxon>Streptophyta</taxon>
        <taxon>Embryophyta</taxon>
        <taxon>Tracheophyta</taxon>
        <taxon>Spermatophyta</taxon>
        <taxon>Magnoliopsida</taxon>
        <taxon>eudicotyledons</taxon>
        <taxon>Gunneridae</taxon>
        <taxon>Pentapetalae</taxon>
        <taxon>asterids</taxon>
        <taxon>lamiids</taxon>
        <taxon>Lamiales</taxon>
        <taxon>Lamiaceae</taxon>
        <taxon>Nepetoideae</taxon>
        <taxon>Mentheae</taxon>
        <taxon>Salviinae</taxon>
        <taxon>Salvia</taxon>
        <taxon>Salvia subgen. Calosphace</taxon>
        <taxon>core Calosphace</taxon>
    </lineage>
</organism>
<dbReference type="PANTHER" id="PTHR47718:SF17">
    <property type="entry name" value="PROTEIN FAR1-RELATED SEQUENCE 5-LIKE"/>
    <property type="match status" value="1"/>
</dbReference>
<name>A0A8X8Z3Z1_SALSN</name>
<protein>
    <recommendedName>
        <fullName evidence="4">Protein FAR1-RELATED SEQUENCE</fullName>
    </recommendedName>
</protein>
<evidence type="ECO:0000256" key="1">
    <source>
        <dbReference type="SAM" id="MobiDB-lite"/>
    </source>
</evidence>
<proteinExistence type="predicted"/>
<evidence type="ECO:0000313" key="2">
    <source>
        <dbReference type="EMBL" id="KAG6390553.1"/>
    </source>
</evidence>
<evidence type="ECO:0000313" key="3">
    <source>
        <dbReference type="Proteomes" id="UP000298416"/>
    </source>
</evidence>
<dbReference type="EMBL" id="PNBA02000019">
    <property type="protein sequence ID" value="KAG6390553.1"/>
    <property type="molecule type" value="Genomic_DNA"/>
</dbReference>
<dbReference type="AlphaFoldDB" id="A0A8X8Z3Z1"/>
<feature type="compositionally biased region" description="Basic and acidic residues" evidence="1">
    <location>
        <begin position="45"/>
        <end position="75"/>
    </location>
</feature>